<dbReference type="InterPro" id="IPR015495">
    <property type="entry name" value="Myb_TF_plants"/>
</dbReference>
<gene>
    <name evidence="8" type="primary">MYB-FL</name>
</gene>
<dbReference type="FunFam" id="1.10.10.60:FF:000121">
    <property type="entry name" value="Myb transcription factor"/>
    <property type="match status" value="1"/>
</dbReference>
<evidence type="ECO:0000256" key="2">
    <source>
        <dbReference type="ARBA" id="ARBA00023015"/>
    </source>
</evidence>
<dbReference type="EMBL" id="KT962951">
    <property type="protein sequence ID" value="ALQ80979.1"/>
    <property type="molecule type" value="Genomic_DNA"/>
</dbReference>
<dbReference type="Pfam" id="PF00249">
    <property type="entry name" value="Myb_DNA-binding"/>
    <property type="match status" value="2"/>
</dbReference>
<evidence type="ECO:0000256" key="3">
    <source>
        <dbReference type="ARBA" id="ARBA00023125"/>
    </source>
</evidence>
<evidence type="ECO:0000256" key="1">
    <source>
        <dbReference type="ARBA" id="ARBA00004123"/>
    </source>
</evidence>
<dbReference type="SUPFAM" id="SSF46689">
    <property type="entry name" value="Homeodomain-like"/>
    <property type="match status" value="1"/>
</dbReference>
<keyword evidence="2" id="KW-0805">Transcription regulation</keyword>
<keyword evidence="3" id="KW-0238">DNA-binding</keyword>
<name>A0A0S3CVB6_PETIN</name>
<feature type="domain" description="HTH myb-type" evidence="7">
    <location>
        <begin position="62"/>
        <end position="116"/>
    </location>
</feature>
<dbReference type="Gene3D" id="1.10.10.60">
    <property type="entry name" value="Homeodomain-like"/>
    <property type="match status" value="2"/>
</dbReference>
<dbReference type="InterPro" id="IPR009057">
    <property type="entry name" value="Homeodomain-like_sf"/>
</dbReference>
<sequence>MVRAPCCEKVGIKRGRWTAEEDELLLKYIQANGEGSWRSLPKNAGLLRCGKSCRLRWTNYLRPNLKRGKFTSEEDETIVKLQCSLGNRWSLMASYLPGRTDNEIKNYWNSHLRRRIYTFRMKKKPIKTVAEVPNKTIVADGLNCESLKKCGRVSRSKAKKYNNSITTTTTAYISTLKPKSSCVGAGGGATCSEGDSIVDTGIGLDIRQHDEDHAGSAIGKPRNEETEGTNQKHINATPKKQEVCDGRLSFEEQGQQVLDEHILIGPHEKNVGDETVHLQQPNYCLHDFGNQVSLSGVLEVDEESHENWWSTMNSDNFLEDELWVDQCSSLDLEFGSIEECDDMLLWLWDDN</sequence>
<keyword evidence="4" id="KW-0804">Transcription</keyword>
<feature type="domain" description="HTH myb-type" evidence="7">
    <location>
        <begin position="9"/>
        <end position="61"/>
    </location>
</feature>
<dbReference type="GO" id="GO:0005634">
    <property type="term" value="C:nucleus"/>
    <property type="evidence" value="ECO:0007669"/>
    <property type="project" value="UniProtKB-SubCell"/>
</dbReference>
<dbReference type="InterPro" id="IPR017930">
    <property type="entry name" value="Myb_dom"/>
</dbReference>
<comment type="subcellular location">
    <subcellularLocation>
        <location evidence="1">Nucleus</location>
    </subcellularLocation>
</comment>
<evidence type="ECO:0000259" key="6">
    <source>
        <dbReference type="PROSITE" id="PS50090"/>
    </source>
</evidence>
<dbReference type="PANTHER" id="PTHR47999:SF91">
    <property type="entry name" value="TRANSCRIPTION FACTOR MYB111"/>
    <property type="match status" value="1"/>
</dbReference>
<dbReference type="PROSITE" id="PS51294">
    <property type="entry name" value="HTH_MYB"/>
    <property type="match status" value="2"/>
</dbReference>
<evidence type="ECO:0000259" key="7">
    <source>
        <dbReference type="PROSITE" id="PS51294"/>
    </source>
</evidence>
<dbReference type="PANTHER" id="PTHR47999">
    <property type="entry name" value="TRANSCRIPTION FACTOR MYB8-RELATED-RELATED"/>
    <property type="match status" value="1"/>
</dbReference>
<evidence type="ECO:0000256" key="5">
    <source>
        <dbReference type="ARBA" id="ARBA00023242"/>
    </source>
</evidence>
<feature type="domain" description="Myb-like" evidence="6">
    <location>
        <begin position="9"/>
        <end position="61"/>
    </location>
</feature>
<organism evidence="8">
    <name type="scientific">Petunia integrifolia subsp. inflata</name>
    <dbReference type="NCBI Taxonomy" id="212142"/>
    <lineage>
        <taxon>Eukaryota</taxon>
        <taxon>Viridiplantae</taxon>
        <taxon>Streptophyta</taxon>
        <taxon>Embryophyta</taxon>
        <taxon>Tracheophyta</taxon>
        <taxon>Spermatophyta</taxon>
        <taxon>Magnoliopsida</taxon>
        <taxon>eudicotyledons</taxon>
        <taxon>Gunneridae</taxon>
        <taxon>Pentapetalae</taxon>
        <taxon>asterids</taxon>
        <taxon>lamiids</taxon>
        <taxon>Solanales</taxon>
        <taxon>Solanaceae</taxon>
        <taxon>Petunioideae</taxon>
        <taxon>Petunia</taxon>
    </lineage>
</organism>
<dbReference type="SMART" id="SM00717">
    <property type="entry name" value="SANT"/>
    <property type="match status" value="2"/>
</dbReference>
<protein>
    <submittedName>
        <fullName evidence="8">R2R3-MYB transcription factor</fullName>
    </submittedName>
</protein>
<dbReference type="AlphaFoldDB" id="A0A0S3CVB6"/>
<dbReference type="GO" id="GO:0010597">
    <property type="term" value="P:green leaf volatile biosynthetic process"/>
    <property type="evidence" value="ECO:0007669"/>
    <property type="project" value="UniProtKB-ARBA"/>
</dbReference>
<feature type="domain" description="Myb-like" evidence="6">
    <location>
        <begin position="62"/>
        <end position="112"/>
    </location>
</feature>
<evidence type="ECO:0000256" key="4">
    <source>
        <dbReference type="ARBA" id="ARBA00023163"/>
    </source>
</evidence>
<reference evidence="8" key="1">
    <citation type="journal article" date="2016" name="Nat. Genet.">
        <title>MYB-FL controls gain and loss of floral UV absorbance, a key trait affecting pollinator preference and reproductive isolation.</title>
        <authorList>
            <person name="Sheehan H."/>
            <person name="Moser M."/>
            <person name="Klahre U."/>
            <person name="Esfeld K."/>
            <person name="Dell'Olivo A."/>
            <person name="Mandel T."/>
            <person name="Metzger S."/>
            <person name="Vandenbussche M."/>
            <person name="Freitas L."/>
            <person name="Kuhlemeier C."/>
        </authorList>
    </citation>
    <scope>NUCLEOTIDE SEQUENCE</scope>
</reference>
<accession>A0A0S3CVB6</accession>
<dbReference type="GO" id="GO:0000976">
    <property type="term" value="F:transcription cis-regulatory region binding"/>
    <property type="evidence" value="ECO:0007669"/>
    <property type="project" value="UniProtKB-ARBA"/>
</dbReference>
<dbReference type="CDD" id="cd00167">
    <property type="entry name" value="SANT"/>
    <property type="match status" value="2"/>
</dbReference>
<dbReference type="PROSITE" id="PS50090">
    <property type="entry name" value="MYB_LIKE"/>
    <property type="match status" value="2"/>
</dbReference>
<dbReference type="InterPro" id="IPR001005">
    <property type="entry name" value="SANT/Myb"/>
</dbReference>
<evidence type="ECO:0000313" key="8">
    <source>
        <dbReference type="EMBL" id="ALQ80979.1"/>
    </source>
</evidence>
<proteinExistence type="predicted"/>
<keyword evidence="5" id="KW-0539">Nucleus</keyword>